<reference evidence="1" key="1">
    <citation type="submission" date="2022-07" db="EMBL/GenBank/DDBJ databases">
        <authorList>
            <consortium name="DAFM: The Division of Animal and Food Microbiology"/>
        </authorList>
    </citation>
    <scope>NUCLEOTIDE SEQUENCE</scope>
    <source>
        <strain evidence="1">19MO01SH01-2</strain>
    </source>
</reference>
<dbReference type="AlphaFoldDB" id="A0AAI9C0E3"/>
<dbReference type="EMBL" id="ABLOJW010000006">
    <property type="protein sequence ID" value="EKT4091942.1"/>
    <property type="molecule type" value="Genomic_DNA"/>
</dbReference>
<name>A0AAI9C0E3_STEMA</name>
<comment type="caution">
    <text evidence="1">The sequence shown here is derived from an EMBL/GenBank/DDBJ whole genome shotgun (WGS) entry which is preliminary data.</text>
</comment>
<evidence type="ECO:0000313" key="2">
    <source>
        <dbReference type="Proteomes" id="UP001218208"/>
    </source>
</evidence>
<proteinExistence type="predicted"/>
<accession>A0AAI9C0E3</accession>
<dbReference type="Proteomes" id="UP001218208">
    <property type="component" value="Unassembled WGS sequence"/>
</dbReference>
<organism evidence="1 2">
    <name type="scientific">Stenotrophomonas maltophilia</name>
    <name type="common">Pseudomonas maltophilia</name>
    <name type="synonym">Xanthomonas maltophilia</name>
    <dbReference type="NCBI Taxonomy" id="40324"/>
    <lineage>
        <taxon>Bacteria</taxon>
        <taxon>Pseudomonadati</taxon>
        <taxon>Pseudomonadota</taxon>
        <taxon>Gammaproteobacteria</taxon>
        <taxon>Lysobacterales</taxon>
        <taxon>Lysobacteraceae</taxon>
        <taxon>Stenotrophomonas</taxon>
        <taxon>Stenotrophomonas maltophilia group</taxon>
    </lineage>
</organism>
<evidence type="ECO:0000313" key="1">
    <source>
        <dbReference type="EMBL" id="EKT4091942.1"/>
    </source>
</evidence>
<protein>
    <submittedName>
        <fullName evidence="1">Uncharacterized protein</fullName>
    </submittedName>
</protein>
<sequence length="117" mass="12927">MFGTSMRPAGEYQITDTGKKFLVANAADTVAAQDAFCTGRFAMVGVDTFTEPSDMMGVKLSQVNFRYKVDGADNWAKSEAVKASYRNFAEQVEGDIPGKATLVLTNDGWMHERLFKR</sequence>
<gene>
    <name evidence="1" type="ORF">QEG23_001440</name>
</gene>